<dbReference type="Pfam" id="PF01609">
    <property type="entry name" value="DDE_Tnp_1"/>
    <property type="match status" value="1"/>
</dbReference>
<evidence type="ECO:0000259" key="1">
    <source>
        <dbReference type="Pfam" id="PF01609"/>
    </source>
</evidence>
<accession>A0A167E168</accession>
<dbReference type="InterPro" id="IPR051698">
    <property type="entry name" value="Transposase_11-like"/>
</dbReference>
<dbReference type="InterPro" id="IPR002559">
    <property type="entry name" value="Transposase_11"/>
</dbReference>
<dbReference type="PANTHER" id="PTHR30298:SF0">
    <property type="entry name" value="PROTEIN YBFL-RELATED"/>
    <property type="match status" value="1"/>
</dbReference>
<feature type="non-terminal residue" evidence="2">
    <location>
        <position position="1"/>
    </location>
</feature>
<dbReference type="NCBIfam" id="NF033564">
    <property type="entry name" value="transpos_ISAs1"/>
    <property type="match status" value="1"/>
</dbReference>
<feature type="domain" description="Transposase IS4-like" evidence="1">
    <location>
        <begin position="2"/>
        <end position="95"/>
    </location>
</feature>
<dbReference type="AlphaFoldDB" id="A0A167E168"/>
<gene>
    <name evidence="2" type="ORF">N482_25260</name>
</gene>
<dbReference type="PANTHER" id="PTHR30298">
    <property type="entry name" value="H REPEAT-ASSOCIATED PREDICTED TRANSPOSASE"/>
    <property type="match status" value="1"/>
</dbReference>
<dbReference type="GO" id="GO:0004803">
    <property type="term" value="F:transposase activity"/>
    <property type="evidence" value="ECO:0007669"/>
    <property type="project" value="InterPro"/>
</dbReference>
<evidence type="ECO:0000313" key="3">
    <source>
        <dbReference type="Proteomes" id="UP000076587"/>
    </source>
</evidence>
<evidence type="ECO:0000313" key="2">
    <source>
        <dbReference type="EMBL" id="KZN49868.1"/>
    </source>
</evidence>
<comment type="caution">
    <text evidence="2">The sequence shown here is derived from an EMBL/GenBank/DDBJ whole genome shotgun (WGS) entry which is preliminary data.</text>
</comment>
<sequence length="141" mass="16146">LQLVTAYDTENGLVLSQLATKNKNGEIRVVQQMLDVLNVKGSVLTMDALHCQTETLRKIADKKAHVVVQVKKNQPNLWNAVNTQFQKEQRKVYQLKPKFNETLKARWPSIRSVIAVERHRTIKEKTSIDTSFYISSMSLGH</sequence>
<dbReference type="EMBL" id="AUXT01000128">
    <property type="protein sequence ID" value="KZN49868.1"/>
    <property type="molecule type" value="Genomic_DNA"/>
</dbReference>
<proteinExistence type="predicted"/>
<dbReference type="GO" id="GO:0003677">
    <property type="term" value="F:DNA binding"/>
    <property type="evidence" value="ECO:0007669"/>
    <property type="project" value="InterPro"/>
</dbReference>
<dbReference type="GO" id="GO:0006313">
    <property type="term" value="P:DNA transposition"/>
    <property type="evidence" value="ECO:0007669"/>
    <property type="project" value="InterPro"/>
</dbReference>
<dbReference type="Proteomes" id="UP000076587">
    <property type="component" value="Unassembled WGS sequence"/>
</dbReference>
<dbReference type="InterPro" id="IPR047647">
    <property type="entry name" value="ISAs1_transpos"/>
</dbReference>
<reference evidence="2 3" key="1">
    <citation type="submission" date="2013-07" db="EMBL/GenBank/DDBJ databases">
        <title>Comparative Genomic and Metabolomic Analysis of Twelve Strains of Pseudoalteromonas luteoviolacea.</title>
        <authorList>
            <person name="Vynne N.G."/>
            <person name="Mansson M."/>
            <person name="Gram L."/>
        </authorList>
    </citation>
    <scope>NUCLEOTIDE SEQUENCE [LARGE SCALE GENOMIC DNA]</scope>
    <source>
        <strain evidence="2 3">NCIMB 1942</strain>
    </source>
</reference>
<dbReference type="PATRIC" id="fig|1365253.3.peg.1556"/>
<name>A0A167E168_9GAMM</name>
<organism evidence="2 3">
    <name type="scientific">Pseudoalteromonas luteoviolacea NCIMB 1942</name>
    <dbReference type="NCBI Taxonomy" id="1365253"/>
    <lineage>
        <taxon>Bacteria</taxon>
        <taxon>Pseudomonadati</taxon>
        <taxon>Pseudomonadota</taxon>
        <taxon>Gammaproteobacteria</taxon>
        <taxon>Alteromonadales</taxon>
        <taxon>Pseudoalteromonadaceae</taxon>
        <taxon>Pseudoalteromonas</taxon>
    </lineage>
</organism>
<protein>
    <recommendedName>
        <fullName evidence="1">Transposase IS4-like domain-containing protein</fullName>
    </recommendedName>
</protein>
<dbReference type="OrthoDB" id="6648013at2"/>